<name>A0A2K9HFF2_9LACO</name>
<dbReference type="InterPro" id="IPR023198">
    <property type="entry name" value="PGP-like_dom2"/>
</dbReference>
<dbReference type="RefSeq" id="WP_057739775.1">
    <property type="nucleotide sequence ID" value="NZ_AZDQ01000043.1"/>
</dbReference>
<dbReference type="Pfam" id="PF13419">
    <property type="entry name" value="HAD_2"/>
    <property type="match status" value="1"/>
</dbReference>
<dbReference type="GO" id="GO:0006281">
    <property type="term" value="P:DNA repair"/>
    <property type="evidence" value="ECO:0007669"/>
    <property type="project" value="TreeGrafter"/>
</dbReference>
<evidence type="ECO:0000313" key="2">
    <source>
        <dbReference type="Proteomes" id="UP000234653"/>
    </source>
</evidence>
<dbReference type="GO" id="GO:0008967">
    <property type="term" value="F:phosphoglycolate phosphatase activity"/>
    <property type="evidence" value="ECO:0007669"/>
    <property type="project" value="TreeGrafter"/>
</dbReference>
<dbReference type="Gene3D" id="1.10.150.240">
    <property type="entry name" value="Putative phosphatase, domain 2"/>
    <property type="match status" value="1"/>
</dbReference>
<sequence>MKSIVWDFDDTIANSYPGIVNATQRSLRENFGISLSKDTIFKESKKTSVRKFVTDLLKDQENPDQAVDLFYKVYHHYESEYHDKITLVPHIKDILKYCDEKHYIQFVVTHRDQSIYDLAKSLGIEHFFKEIISVDDGYKRKPDPDMLNYLINKYDLKRDELWVVGDREIDVKFGHSVGAKTILLNNQAVDFSYDYRVNDLLEIKKII</sequence>
<dbReference type="InterPro" id="IPR041492">
    <property type="entry name" value="HAD_2"/>
</dbReference>
<keyword evidence="2" id="KW-1185">Reference proteome</keyword>
<gene>
    <name evidence="1" type="ORF">LA20249_03290</name>
</gene>
<dbReference type="InterPro" id="IPR006439">
    <property type="entry name" value="HAD-SF_hydro_IA"/>
</dbReference>
<dbReference type="InterPro" id="IPR023214">
    <property type="entry name" value="HAD_sf"/>
</dbReference>
<protein>
    <submittedName>
        <fullName evidence="1">Haloacid dehalogenase</fullName>
    </submittedName>
</protein>
<dbReference type="AlphaFoldDB" id="A0A2K9HFF2"/>
<dbReference type="PANTHER" id="PTHR43434">
    <property type="entry name" value="PHOSPHOGLYCOLATE PHOSPHATASE"/>
    <property type="match status" value="1"/>
</dbReference>
<dbReference type="InterPro" id="IPR036412">
    <property type="entry name" value="HAD-like_sf"/>
</dbReference>
<proteinExistence type="predicted"/>
<accession>A0A2K9HFF2</accession>
<dbReference type="SFLD" id="SFLDS00003">
    <property type="entry name" value="Haloacid_Dehalogenase"/>
    <property type="match status" value="1"/>
</dbReference>
<dbReference type="STRING" id="1423720.FC67_GL001936"/>
<dbReference type="OrthoDB" id="9807630at2"/>
<organism evidence="1 2">
    <name type="scientific">Companilactobacillus alimentarius DSM 20249</name>
    <dbReference type="NCBI Taxonomy" id="1423720"/>
    <lineage>
        <taxon>Bacteria</taxon>
        <taxon>Bacillati</taxon>
        <taxon>Bacillota</taxon>
        <taxon>Bacilli</taxon>
        <taxon>Lactobacillales</taxon>
        <taxon>Lactobacillaceae</taxon>
        <taxon>Companilactobacillus</taxon>
    </lineage>
</organism>
<evidence type="ECO:0000313" key="1">
    <source>
        <dbReference type="EMBL" id="AUI71280.1"/>
    </source>
</evidence>
<dbReference type="SFLD" id="SFLDG01129">
    <property type="entry name" value="C1.5:_HAD__Beta-PGM__Phosphata"/>
    <property type="match status" value="1"/>
</dbReference>
<dbReference type="GO" id="GO:0005829">
    <property type="term" value="C:cytosol"/>
    <property type="evidence" value="ECO:0007669"/>
    <property type="project" value="TreeGrafter"/>
</dbReference>
<dbReference type="InterPro" id="IPR050155">
    <property type="entry name" value="HAD-like_hydrolase_sf"/>
</dbReference>
<dbReference type="PANTHER" id="PTHR43434:SF25">
    <property type="entry name" value="PHOSPHOGLYCOLATE PHOSPHATASE"/>
    <property type="match status" value="1"/>
</dbReference>
<dbReference type="EMBL" id="CP018867">
    <property type="protein sequence ID" value="AUI71280.1"/>
    <property type="molecule type" value="Genomic_DNA"/>
</dbReference>
<dbReference type="NCBIfam" id="TIGR01549">
    <property type="entry name" value="HAD-SF-IA-v1"/>
    <property type="match status" value="1"/>
</dbReference>
<reference evidence="1 2" key="1">
    <citation type="submission" date="2016-12" db="EMBL/GenBank/DDBJ databases">
        <title>The whole genome sequencing and assembly of Lactobacillus alimentarius DSM 20249T strain.</title>
        <authorList>
            <person name="Lee Y.-J."/>
            <person name="Yi H."/>
            <person name="Bahn Y.-S."/>
            <person name="Kim J.F."/>
            <person name="Lee D.-W."/>
        </authorList>
    </citation>
    <scope>NUCLEOTIDE SEQUENCE [LARGE SCALE GENOMIC DNA]</scope>
    <source>
        <strain evidence="1 2">DSM 20249</strain>
    </source>
</reference>
<dbReference type="Gene3D" id="3.40.50.1000">
    <property type="entry name" value="HAD superfamily/HAD-like"/>
    <property type="match status" value="1"/>
</dbReference>
<dbReference type="KEGG" id="lali:LA20249_03290"/>
<dbReference type="Proteomes" id="UP000234653">
    <property type="component" value="Chromosome"/>
</dbReference>
<dbReference type="SUPFAM" id="SSF56784">
    <property type="entry name" value="HAD-like"/>
    <property type="match status" value="1"/>
</dbReference>